<sequence length="54" mass="6236">MKLEIVILKRDQGIMILIYRSYSIKLNHRSLCRVIIKEDGVLILTLCFAVLSTT</sequence>
<protein>
    <submittedName>
        <fullName evidence="1">Uncharacterized protein</fullName>
    </submittedName>
</protein>
<reference evidence="1" key="1">
    <citation type="journal article" date="2015" name="Front. Microbiol.">
        <title>Combining genomic sequencing methods to explore viral diversity and reveal potential virus-host interactions.</title>
        <authorList>
            <person name="Chow C.E."/>
            <person name="Winget D.M."/>
            <person name="White R.A.III."/>
            <person name="Hallam S.J."/>
            <person name="Suttle C.A."/>
        </authorList>
    </citation>
    <scope>NUCLEOTIDE SEQUENCE</scope>
    <source>
        <strain evidence="1">Anoxic3_3</strain>
    </source>
</reference>
<accession>A0A0F7L0I0</accession>
<organism evidence="1">
    <name type="scientific">uncultured marine virus</name>
    <dbReference type="NCBI Taxonomy" id="186617"/>
    <lineage>
        <taxon>Viruses</taxon>
        <taxon>environmental samples</taxon>
    </lineage>
</organism>
<dbReference type="EMBL" id="KR029578">
    <property type="protein sequence ID" value="AKH46024.1"/>
    <property type="molecule type" value="Genomic_DNA"/>
</dbReference>
<name>A0A0F7L0I0_9VIRU</name>
<evidence type="ECO:0000313" key="1">
    <source>
        <dbReference type="EMBL" id="AKH46024.1"/>
    </source>
</evidence>
<reference evidence="1" key="2">
    <citation type="submission" date="2015-03" db="EMBL/GenBank/DDBJ databases">
        <authorList>
            <person name="Chow C.-E.T."/>
            <person name="Winget D.M."/>
            <person name="White R.A.III."/>
            <person name="Hallam S.J."/>
            <person name="Suttle C.A."/>
        </authorList>
    </citation>
    <scope>NUCLEOTIDE SEQUENCE</scope>
    <source>
        <strain evidence="1">Anoxic3_3</strain>
    </source>
</reference>
<proteinExistence type="predicted"/>